<protein>
    <recommendedName>
        <fullName evidence="6">Protein kinase domain-containing protein</fullName>
    </recommendedName>
</protein>
<dbReference type="Proteomes" id="UP001342631">
    <property type="component" value="Unassembled WGS sequence"/>
</dbReference>
<dbReference type="PANTHER" id="PTHR43289">
    <property type="entry name" value="MITOGEN-ACTIVATED PROTEIN KINASE KINASE KINASE 20-RELATED"/>
    <property type="match status" value="1"/>
</dbReference>
<feature type="domain" description="Protein kinase" evidence="6">
    <location>
        <begin position="26"/>
        <end position="272"/>
    </location>
</feature>
<keyword evidence="5" id="KW-0472">Membrane</keyword>
<accession>A0ABQ6QRB0</accession>
<evidence type="ECO:0000313" key="8">
    <source>
        <dbReference type="Proteomes" id="UP001342631"/>
    </source>
</evidence>
<dbReference type="RefSeq" id="WP_338277194.1">
    <property type="nucleotide sequence ID" value="NZ_BTTX01000002.1"/>
</dbReference>
<dbReference type="Gene3D" id="3.30.200.20">
    <property type="entry name" value="Phosphorylase Kinase, domain 1"/>
    <property type="match status" value="1"/>
</dbReference>
<keyword evidence="2" id="KW-0547">Nucleotide-binding</keyword>
<evidence type="ECO:0000259" key="6">
    <source>
        <dbReference type="PROSITE" id="PS50011"/>
    </source>
</evidence>
<reference evidence="7 8" key="1">
    <citation type="journal article" date="2024" name="Arch. Microbiol.">
        <title>Corallococcus caeni sp. nov., a novel myxobacterium isolated from activated sludge.</title>
        <authorList>
            <person name="Tomita S."/>
            <person name="Nakai R."/>
            <person name="Kuroda K."/>
            <person name="Kurashita H."/>
            <person name="Hatamoto M."/>
            <person name="Yamaguchi T."/>
            <person name="Narihiro T."/>
        </authorList>
    </citation>
    <scope>NUCLEOTIDE SEQUENCE [LARGE SCALE GENOMIC DNA]</scope>
    <source>
        <strain evidence="7 8">NO1</strain>
    </source>
</reference>
<organism evidence="7 8">
    <name type="scientific">Corallococcus caeni</name>
    <dbReference type="NCBI Taxonomy" id="3082388"/>
    <lineage>
        <taxon>Bacteria</taxon>
        <taxon>Pseudomonadati</taxon>
        <taxon>Myxococcota</taxon>
        <taxon>Myxococcia</taxon>
        <taxon>Myxococcales</taxon>
        <taxon>Cystobacterineae</taxon>
        <taxon>Myxococcaceae</taxon>
        <taxon>Corallococcus</taxon>
    </lineage>
</organism>
<proteinExistence type="predicted"/>
<keyword evidence="5" id="KW-0812">Transmembrane</keyword>
<keyword evidence="3" id="KW-0418">Kinase</keyword>
<evidence type="ECO:0000256" key="4">
    <source>
        <dbReference type="ARBA" id="ARBA00022840"/>
    </source>
</evidence>
<dbReference type="InterPro" id="IPR027417">
    <property type="entry name" value="P-loop_NTPase"/>
</dbReference>
<evidence type="ECO:0000256" key="1">
    <source>
        <dbReference type="ARBA" id="ARBA00022679"/>
    </source>
</evidence>
<dbReference type="SUPFAM" id="SSF52540">
    <property type="entry name" value="P-loop containing nucleoside triphosphate hydrolases"/>
    <property type="match status" value="1"/>
</dbReference>
<dbReference type="PANTHER" id="PTHR43289:SF6">
    <property type="entry name" value="SERINE_THREONINE-PROTEIN KINASE NEKL-3"/>
    <property type="match status" value="1"/>
</dbReference>
<dbReference type="InterPro" id="IPR005532">
    <property type="entry name" value="SUMF_dom"/>
</dbReference>
<feature type="transmembrane region" description="Helical" evidence="5">
    <location>
        <begin position="709"/>
        <end position="732"/>
    </location>
</feature>
<evidence type="ECO:0000256" key="2">
    <source>
        <dbReference type="ARBA" id="ARBA00022741"/>
    </source>
</evidence>
<gene>
    <name evidence="7" type="ORF">ASNO1_26340</name>
</gene>
<dbReference type="InterPro" id="IPR011009">
    <property type="entry name" value="Kinase-like_dom_sf"/>
</dbReference>
<sequence length="1111" mass="120823">MAHDPGPSRSFTEDGALESGSQVDGFRILRPLAEGAMGRLFLAQDLALGRSVALKFLRPELLEPGSAERLLEEARTTARFSHPHIVTVHAAGTFHGQPYLAMEYLEGETLRQRMARERLSAGEVLRVGRAIADALADAHRHGIVHADLKPENVLLPRDGRLRVVDFGLARYVGSSVGAASGTPAYMSPERWRGAPPSPAMDIWALGVILHELLVGRRPVDDADLPAFAFTPRALPGPSSPQPTATLVQECLALSPADRPAAEAVARALTGMLEPGQAMPADEARPPFRGLRAFTEEDAREFSGREAEVDALVERLRHDGLVALVGPSGIGKSSLLHAGLVPRLKQLAPWTVVGFRPGPHPLRRLTEALALGPGAVEALMERPGAIVEALRAKAPAPVLLAVDAFEEAFTLATPEEALALARCLAIAATSELGWRVVLALRDDYLGHFARLEPLRPFLGDAIVVGPLSPSALAETIAGPLRRVGYGVDAPELVGRIVEDVQAQTAGLPLLQVTCAALWERRDREQRRVRAAVYEELGGVAGALAAQGRRLLGQLPAEEVRTVRALMLRLLTPEGTRHPRARSELLEGLGTDAGRVLHALVEHRLVVASRDLQTDGATVEVAHESLATAWPELARWREESREEHVLVQEIDQAATLWDRRGRRDEETWGGDSLTQALRRVEDWKVPLASRSRAFLEAARVHQRRRLRRRRVGLAGALVLLTAVAVVATVAALAFRRKQLEALRQQTEIRLAAGDVGVFELALEPYDFDPRVQAWTRVPARGPMTWSLAPVEGPGAGAPYGTDVLQHGSGHVDEHGAWRERVEAPSREAWLTVERGPCPPSRVRIRRLPGYEQRAHPPDVRIPVPTCGASRAGLVEVPAGLYWRPSETSGQEDTRVDVAAFSIDQTEVTNGQFRLFEEGIIPLSGSERMAAPPHELYALAHAPESPATGFDAFTAEAFCRFLGKELPTLDEWKKAARGGEFLDAGRTVANPQPRRQTVWGADRDEPPTNLDGKDAFPTVAPVASFREDRSPYGGMDMAGNVAEWTATPATEGPFKGLRVLLGGRWDGPVASGQHRLDWTNNLPSRRFEFGIGVRCVERPVKQPSTEGPDARRAP</sequence>
<keyword evidence="5" id="KW-1133">Transmembrane helix</keyword>
<dbReference type="InterPro" id="IPR016187">
    <property type="entry name" value="CTDL_fold"/>
</dbReference>
<dbReference type="SUPFAM" id="SSF56112">
    <property type="entry name" value="Protein kinase-like (PK-like)"/>
    <property type="match status" value="1"/>
</dbReference>
<name>A0ABQ6QRB0_9BACT</name>
<dbReference type="InterPro" id="IPR049052">
    <property type="entry name" value="nSTAND1"/>
</dbReference>
<dbReference type="PROSITE" id="PS50011">
    <property type="entry name" value="PROTEIN_KINASE_DOM"/>
    <property type="match status" value="1"/>
</dbReference>
<evidence type="ECO:0000313" key="7">
    <source>
        <dbReference type="EMBL" id="GMU06381.1"/>
    </source>
</evidence>
<dbReference type="InterPro" id="IPR042095">
    <property type="entry name" value="SUMF_sf"/>
</dbReference>
<dbReference type="Gene3D" id="3.40.50.300">
    <property type="entry name" value="P-loop containing nucleotide triphosphate hydrolases"/>
    <property type="match status" value="1"/>
</dbReference>
<dbReference type="Pfam" id="PF03781">
    <property type="entry name" value="FGE-sulfatase"/>
    <property type="match status" value="1"/>
</dbReference>
<dbReference type="Gene3D" id="3.90.1580.10">
    <property type="entry name" value="paralog of FGE (formylglycine-generating enzyme)"/>
    <property type="match status" value="1"/>
</dbReference>
<dbReference type="SUPFAM" id="SSF56436">
    <property type="entry name" value="C-type lectin-like"/>
    <property type="match status" value="1"/>
</dbReference>
<comment type="caution">
    <text evidence="7">The sequence shown here is derived from an EMBL/GenBank/DDBJ whole genome shotgun (WGS) entry which is preliminary data.</text>
</comment>
<evidence type="ECO:0000256" key="5">
    <source>
        <dbReference type="SAM" id="Phobius"/>
    </source>
</evidence>
<keyword evidence="8" id="KW-1185">Reference proteome</keyword>
<dbReference type="EMBL" id="BTTX01000002">
    <property type="protein sequence ID" value="GMU06381.1"/>
    <property type="molecule type" value="Genomic_DNA"/>
</dbReference>
<dbReference type="PROSITE" id="PS00108">
    <property type="entry name" value="PROTEIN_KINASE_ST"/>
    <property type="match status" value="1"/>
</dbReference>
<keyword evidence="1" id="KW-0808">Transferase</keyword>
<dbReference type="SMART" id="SM00220">
    <property type="entry name" value="S_TKc"/>
    <property type="match status" value="1"/>
</dbReference>
<evidence type="ECO:0000256" key="3">
    <source>
        <dbReference type="ARBA" id="ARBA00022777"/>
    </source>
</evidence>
<dbReference type="InterPro" id="IPR000719">
    <property type="entry name" value="Prot_kinase_dom"/>
</dbReference>
<keyword evidence="4" id="KW-0067">ATP-binding</keyword>
<dbReference type="CDD" id="cd14014">
    <property type="entry name" value="STKc_PknB_like"/>
    <property type="match status" value="1"/>
</dbReference>
<dbReference type="Pfam" id="PF20703">
    <property type="entry name" value="nSTAND1"/>
    <property type="match status" value="1"/>
</dbReference>
<dbReference type="Pfam" id="PF00069">
    <property type="entry name" value="Pkinase"/>
    <property type="match status" value="1"/>
</dbReference>
<dbReference type="Gene3D" id="1.10.510.10">
    <property type="entry name" value="Transferase(Phosphotransferase) domain 1"/>
    <property type="match status" value="1"/>
</dbReference>
<dbReference type="InterPro" id="IPR008271">
    <property type="entry name" value="Ser/Thr_kinase_AS"/>
</dbReference>